<dbReference type="PANTHER" id="PTHR23501">
    <property type="entry name" value="MAJOR FACILITATOR SUPERFAMILY"/>
    <property type="match status" value="1"/>
</dbReference>
<evidence type="ECO:0000256" key="7">
    <source>
        <dbReference type="ARBA" id="ARBA00023136"/>
    </source>
</evidence>
<comment type="subcellular location">
    <subcellularLocation>
        <location evidence="1">Cell membrane</location>
        <topology evidence="1">Multi-pass membrane protein</topology>
    </subcellularLocation>
</comment>
<dbReference type="InterPro" id="IPR004638">
    <property type="entry name" value="EmrB-like"/>
</dbReference>
<evidence type="ECO:0000259" key="9">
    <source>
        <dbReference type="PROSITE" id="PS50850"/>
    </source>
</evidence>
<evidence type="ECO:0000256" key="2">
    <source>
        <dbReference type="ARBA" id="ARBA00007520"/>
    </source>
</evidence>
<dbReference type="InterPro" id="IPR020846">
    <property type="entry name" value="MFS_dom"/>
</dbReference>
<protein>
    <submittedName>
        <fullName evidence="10">Drug resistance transporter, EmrB/QacA subfamily</fullName>
    </submittedName>
</protein>
<feature type="transmembrane region" description="Helical" evidence="8">
    <location>
        <begin position="245"/>
        <end position="264"/>
    </location>
</feature>
<dbReference type="Gene3D" id="1.10.10.10">
    <property type="entry name" value="Winged helix-like DNA-binding domain superfamily/Winged helix DNA-binding domain"/>
    <property type="match status" value="1"/>
</dbReference>
<keyword evidence="6 8" id="KW-1133">Transmembrane helix</keyword>
<dbReference type="PANTHER" id="PTHR23501:SF197">
    <property type="entry name" value="COMD"/>
    <property type="match status" value="1"/>
</dbReference>
<accession>A0A1W2AD13</accession>
<feature type="transmembrane region" description="Helical" evidence="8">
    <location>
        <begin position="378"/>
        <end position="397"/>
    </location>
</feature>
<evidence type="ECO:0000256" key="6">
    <source>
        <dbReference type="ARBA" id="ARBA00022989"/>
    </source>
</evidence>
<gene>
    <name evidence="10" type="ORF">SAMN05660733_00592</name>
</gene>
<feature type="transmembrane region" description="Helical" evidence="8">
    <location>
        <begin position="403"/>
        <end position="427"/>
    </location>
</feature>
<dbReference type="PRINTS" id="PR01036">
    <property type="entry name" value="TCRTETB"/>
</dbReference>
<feature type="domain" description="Major facilitator superfamily (MFS) profile" evidence="9">
    <location>
        <begin position="59"/>
        <end position="532"/>
    </location>
</feature>
<keyword evidence="11" id="KW-1185">Reference proteome</keyword>
<evidence type="ECO:0000256" key="3">
    <source>
        <dbReference type="ARBA" id="ARBA00022448"/>
    </source>
</evidence>
<dbReference type="AlphaFoldDB" id="A0A1W2AD13"/>
<dbReference type="Gene3D" id="1.20.1250.20">
    <property type="entry name" value="MFS general substrate transporter like domains"/>
    <property type="match status" value="1"/>
</dbReference>
<dbReference type="InterPro" id="IPR036259">
    <property type="entry name" value="MFS_trans_sf"/>
</dbReference>
<dbReference type="NCBIfam" id="TIGR00711">
    <property type="entry name" value="efflux_EmrB"/>
    <property type="match status" value="1"/>
</dbReference>
<feature type="transmembrane region" description="Helical" evidence="8">
    <location>
        <begin position="439"/>
        <end position="464"/>
    </location>
</feature>
<dbReference type="GO" id="GO:0005886">
    <property type="term" value="C:plasma membrane"/>
    <property type="evidence" value="ECO:0007669"/>
    <property type="project" value="UniProtKB-SubCell"/>
</dbReference>
<dbReference type="STRING" id="40571.SAMN05660733_00592"/>
<feature type="transmembrane region" description="Helical" evidence="8">
    <location>
        <begin position="148"/>
        <end position="170"/>
    </location>
</feature>
<dbReference type="Gene3D" id="1.20.1720.10">
    <property type="entry name" value="Multidrug resistance protein D"/>
    <property type="match status" value="1"/>
</dbReference>
<feature type="transmembrane region" description="Helical" evidence="8">
    <location>
        <begin position="314"/>
        <end position="337"/>
    </location>
</feature>
<dbReference type="InterPro" id="IPR011701">
    <property type="entry name" value="MFS"/>
</dbReference>
<organism evidence="10 11">
    <name type="scientific">Lentzea albidocapillata</name>
    <dbReference type="NCBI Taxonomy" id="40571"/>
    <lineage>
        <taxon>Bacteria</taxon>
        <taxon>Bacillati</taxon>
        <taxon>Actinomycetota</taxon>
        <taxon>Actinomycetes</taxon>
        <taxon>Pseudonocardiales</taxon>
        <taxon>Pseudonocardiaceae</taxon>
        <taxon>Lentzea</taxon>
    </lineage>
</organism>
<feature type="transmembrane region" description="Helical" evidence="8">
    <location>
        <begin position="182"/>
        <end position="200"/>
    </location>
</feature>
<dbReference type="GO" id="GO:0022857">
    <property type="term" value="F:transmembrane transporter activity"/>
    <property type="evidence" value="ECO:0007669"/>
    <property type="project" value="InterPro"/>
</dbReference>
<evidence type="ECO:0000256" key="4">
    <source>
        <dbReference type="ARBA" id="ARBA00022475"/>
    </source>
</evidence>
<proteinExistence type="inferred from homology"/>
<dbReference type="InterPro" id="IPR036390">
    <property type="entry name" value="WH_DNA-bd_sf"/>
</dbReference>
<keyword evidence="4" id="KW-1003">Cell membrane</keyword>
<evidence type="ECO:0000256" key="1">
    <source>
        <dbReference type="ARBA" id="ARBA00004651"/>
    </source>
</evidence>
<feature type="transmembrane region" description="Helical" evidence="8">
    <location>
        <begin position="212"/>
        <end position="233"/>
    </location>
</feature>
<reference evidence="11" key="1">
    <citation type="submission" date="2017-04" db="EMBL/GenBank/DDBJ databases">
        <authorList>
            <person name="Varghese N."/>
            <person name="Submissions S."/>
        </authorList>
    </citation>
    <scope>NUCLEOTIDE SEQUENCE [LARGE SCALE GENOMIC DNA]</scope>
    <source>
        <strain evidence="11">DSM 44073</strain>
    </source>
</reference>
<evidence type="ECO:0000256" key="5">
    <source>
        <dbReference type="ARBA" id="ARBA00022692"/>
    </source>
</evidence>
<feature type="transmembrane region" description="Helical" evidence="8">
    <location>
        <begin position="93"/>
        <end position="112"/>
    </location>
</feature>
<dbReference type="FunFam" id="1.20.1720.10:FF:000004">
    <property type="entry name" value="EmrB/QacA family drug resistance transporter"/>
    <property type="match status" value="1"/>
</dbReference>
<keyword evidence="3" id="KW-0813">Transport</keyword>
<dbReference type="eggNOG" id="COG0477">
    <property type="taxonomic scope" value="Bacteria"/>
</dbReference>
<dbReference type="Proteomes" id="UP000192840">
    <property type="component" value="Unassembled WGS sequence"/>
</dbReference>
<dbReference type="EMBL" id="FWYC01000003">
    <property type="protein sequence ID" value="SMC58534.1"/>
    <property type="molecule type" value="Genomic_DNA"/>
</dbReference>
<sequence>MIASEPRVCIEVWFDESRAIADQTSIQTLDVRSRPARSPGLRDHRPVPEMIDTRRRNLVVAAVLLAMLLAALDQTIVSTALPTMVADLGGGAHLSWVVTSYLLAETIMTVLIGKFGDLYGRKKTFLVSVALFLVGSFFAGWSESMGTLIAFRAVQGLGAGGLMVTSMAIIADVVPLKERGKFQGLAGAVFGVATVAGPLLGGLFVDHLSWRWAFYVNIPLGIAVVLVAIAALPTIRTEGRPKIDYAGIALIALAATGLTLVTSWGGTEYAWTSPMILWMAAGSIVLLVAFVLVEQRAAEPMLPMRLFRSRVFTVSGILSFVVGFAMLGGITYLPIYLQYVRGESATASGLWMLPLIAGLMATALLTGNTISRTGKYRIFPLVGSAGLTIGLFLLSLLDASTSYWEMGAFMMVLGAGIGLVMQVPVIVVQSTTNYTDLGVATSGITFLRTMGSSFGVAMFGTIYANQLPQNLVVPQGVDPRAIASPAAVHALPDALRAPIVAGYAETVQMMFLIAAPIGLVALAVAFFLPQVELRDTSRAAAAGNSGVGESFAAPPSNSYDELRKLVSTVVARSGEDPGLAVLRRSGVDLPLEQAWLLGRVYRASADDGVATLDEIADMTKVPGGIFEPTAQALVRSGHLAFGDDGYRFTDQGADVFAELVRAWRRWLLDQLQDWHEPDQRDFAQALDSFTDELIESGRQMSRV</sequence>
<evidence type="ECO:0000313" key="11">
    <source>
        <dbReference type="Proteomes" id="UP000192840"/>
    </source>
</evidence>
<dbReference type="PROSITE" id="PS50850">
    <property type="entry name" value="MFS"/>
    <property type="match status" value="1"/>
</dbReference>
<evidence type="ECO:0000313" key="10">
    <source>
        <dbReference type="EMBL" id="SMC58534.1"/>
    </source>
</evidence>
<dbReference type="SUPFAM" id="SSF103473">
    <property type="entry name" value="MFS general substrate transporter"/>
    <property type="match status" value="1"/>
</dbReference>
<feature type="transmembrane region" description="Helical" evidence="8">
    <location>
        <begin position="276"/>
        <end position="293"/>
    </location>
</feature>
<feature type="transmembrane region" description="Helical" evidence="8">
    <location>
        <begin position="509"/>
        <end position="528"/>
    </location>
</feature>
<evidence type="ECO:0000256" key="8">
    <source>
        <dbReference type="SAM" id="Phobius"/>
    </source>
</evidence>
<keyword evidence="5 8" id="KW-0812">Transmembrane</keyword>
<dbReference type="CDD" id="cd17502">
    <property type="entry name" value="MFS_Azr1_MDR_like"/>
    <property type="match status" value="1"/>
</dbReference>
<dbReference type="InterPro" id="IPR036388">
    <property type="entry name" value="WH-like_DNA-bd_sf"/>
</dbReference>
<keyword evidence="7 8" id="KW-0472">Membrane</keyword>
<dbReference type="SUPFAM" id="SSF46785">
    <property type="entry name" value="Winged helix' DNA-binding domain"/>
    <property type="match status" value="1"/>
</dbReference>
<name>A0A1W2AD13_9PSEU</name>
<comment type="similarity">
    <text evidence="2">Belongs to the major facilitator superfamily. TCR/Tet family.</text>
</comment>
<feature type="transmembrane region" description="Helical" evidence="8">
    <location>
        <begin position="58"/>
        <end position="81"/>
    </location>
</feature>
<dbReference type="Pfam" id="PF07690">
    <property type="entry name" value="MFS_1"/>
    <property type="match status" value="1"/>
</dbReference>
<feature type="transmembrane region" description="Helical" evidence="8">
    <location>
        <begin position="349"/>
        <end position="366"/>
    </location>
</feature>
<feature type="transmembrane region" description="Helical" evidence="8">
    <location>
        <begin position="124"/>
        <end position="142"/>
    </location>
</feature>